<organism evidence="2 3">
    <name type="scientific">Marasmiellus scandens</name>
    <dbReference type="NCBI Taxonomy" id="2682957"/>
    <lineage>
        <taxon>Eukaryota</taxon>
        <taxon>Fungi</taxon>
        <taxon>Dikarya</taxon>
        <taxon>Basidiomycota</taxon>
        <taxon>Agaricomycotina</taxon>
        <taxon>Agaricomycetes</taxon>
        <taxon>Agaricomycetidae</taxon>
        <taxon>Agaricales</taxon>
        <taxon>Marasmiineae</taxon>
        <taxon>Omphalotaceae</taxon>
        <taxon>Marasmiellus</taxon>
    </lineage>
</organism>
<feature type="compositionally biased region" description="Polar residues" evidence="1">
    <location>
        <begin position="1"/>
        <end position="14"/>
    </location>
</feature>
<evidence type="ECO:0000256" key="1">
    <source>
        <dbReference type="SAM" id="MobiDB-lite"/>
    </source>
</evidence>
<reference evidence="2 3" key="1">
    <citation type="submission" date="2024-01" db="EMBL/GenBank/DDBJ databases">
        <title>A draft genome for the cacao thread blight pathogen Marasmiellus scandens.</title>
        <authorList>
            <person name="Baruah I.K."/>
            <person name="Leung J."/>
            <person name="Bukari Y."/>
            <person name="Amoako-Attah I."/>
            <person name="Meinhardt L.W."/>
            <person name="Bailey B.A."/>
            <person name="Cohen S.P."/>
        </authorList>
    </citation>
    <scope>NUCLEOTIDE SEQUENCE [LARGE SCALE GENOMIC DNA]</scope>
    <source>
        <strain evidence="2 3">GH-19</strain>
    </source>
</reference>
<dbReference type="EMBL" id="JBANRG010000088">
    <property type="protein sequence ID" value="KAK7437124.1"/>
    <property type="molecule type" value="Genomic_DNA"/>
</dbReference>
<sequence>MVPSVTNSKTTHIPSSIYARDPSSETTNLYRKLRADLTRATQARYDELNTRPMYSGSASSSIWSHSPAYLYLSGYKHTSIDNKTTRPSLKATSISTGYYPVFQRALPPISMAPSLIANTYDFSPSPTSSDWDARSRTCCSDDDSTSDDTSVSDISFPGSPTRPFPTPCPSSPLLGPSTSPTPVTRQSEELDGTWPARFGVLPERPDVNALESLRYLINSLTDLGKRFLENNLAYQTAGTGESSSLDGIMEKAWSGWRSSASSNSSSSFSFNPVFESSVVSSSARKSSSDSYASYEQPAVTSSSWAKPGLTAPPPQAQSRAPRKPSTKRNSVSSFSKLDPRTPAYIPQATRTESSHQPSGPLIHNPNALTLFDCSCSDCHWTLLKMNGVTQGDIEKIDDEWGTLKKAAIREGVILPETAPQKDQ</sequence>
<name>A0ABR1IR79_9AGAR</name>
<evidence type="ECO:0000313" key="2">
    <source>
        <dbReference type="EMBL" id="KAK7437124.1"/>
    </source>
</evidence>
<feature type="compositionally biased region" description="Low complexity" evidence="1">
    <location>
        <begin position="171"/>
        <end position="184"/>
    </location>
</feature>
<protein>
    <submittedName>
        <fullName evidence="2">Uncharacterized protein</fullName>
    </submittedName>
</protein>
<comment type="caution">
    <text evidence="2">The sequence shown here is derived from an EMBL/GenBank/DDBJ whole genome shotgun (WGS) entry which is preliminary data.</text>
</comment>
<keyword evidence="3" id="KW-1185">Reference proteome</keyword>
<feature type="region of interest" description="Disordered" evidence="1">
    <location>
        <begin position="124"/>
        <end position="191"/>
    </location>
</feature>
<evidence type="ECO:0000313" key="3">
    <source>
        <dbReference type="Proteomes" id="UP001498398"/>
    </source>
</evidence>
<dbReference type="Proteomes" id="UP001498398">
    <property type="component" value="Unassembled WGS sequence"/>
</dbReference>
<accession>A0ABR1IR79</accession>
<feature type="region of interest" description="Disordered" evidence="1">
    <location>
        <begin position="1"/>
        <end position="21"/>
    </location>
</feature>
<gene>
    <name evidence="2" type="ORF">VKT23_018747</name>
</gene>
<feature type="compositionally biased region" description="Pro residues" evidence="1">
    <location>
        <begin position="160"/>
        <end position="170"/>
    </location>
</feature>
<feature type="region of interest" description="Disordered" evidence="1">
    <location>
        <begin position="302"/>
        <end position="343"/>
    </location>
</feature>
<proteinExistence type="predicted"/>